<dbReference type="Proteomes" id="UP001445076">
    <property type="component" value="Unassembled WGS sequence"/>
</dbReference>
<name>A0AAW0W0M0_CHEQU</name>
<evidence type="ECO:0000256" key="1">
    <source>
        <dbReference type="ARBA" id="ARBA00004123"/>
    </source>
</evidence>
<dbReference type="GO" id="GO:0005634">
    <property type="term" value="C:nucleus"/>
    <property type="evidence" value="ECO:0007669"/>
    <property type="project" value="UniProtKB-SubCell"/>
</dbReference>
<feature type="compositionally biased region" description="Polar residues" evidence="6">
    <location>
        <begin position="404"/>
        <end position="427"/>
    </location>
</feature>
<feature type="compositionally biased region" description="Low complexity" evidence="6">
    <location>
        <begin position="435"/>
        <end position="445"/>
    </location>
</feature>
<proteinExistence type="predicted"/>
<dbReference type="SUPFAM" id="SSF158457">
    <property type="entry name" value="Orange domain-like"/>
    <property type="match status" value="1"/>
</dbReference>
<evidence type="ECO:0000256" key="4">
    <source>
        <dbReference type="ARBA" id="ARBA00023163"/>
    </source>
</evidence>
<dbReference type="AlphaFoldDB" id="A0AAW0W0M0"/>
<feature type="non-terminal residue" evidence="9">
    <location>
        <position position="1"/>
    </location>
</feature>
<dbReference type="PROSITE" id="PS51054">
    <property type="entry name" value="ORANGE"/>
    <property type="match status" value="1"/>
</dbReference>
<dbReference type="Gene3D" id="6.10.250.980">
    <property type="match status" value="1"/>
</dbReference>
<dbReference type="PROSITE" id="PS50888">
    <property type="entry name" value="BHLH"/>
    <property type="match status" value="1"/>
</dbReference>
<feature type="region of interest" description="Disordered" evidence="6">
    <location>
        <begin position="346"/>
        <end position="494"/>
    </location>
</feature>
<dbReference type="CDD" id="cd11410">
    <property type="entry name" value="bHLH_O_HES"/>
    <property type="match status" value="1"/>
</dbReference>
<keyword evidence="4" id="KW-0804">Transcription</keyword>
<feature type="domain" description="Orange" evidence="8">
    <location>
        <begin position="167"/>
        <end position="200"/>
    </location>
</feature>
<dbReference type="EMBL" id="JARKIK010000093">
    <property type="protein sequence ID" value="KAK8722741.1"/>
    <property type="molecule type" value="Genomic_DNA"/>
</dbReference>
<dbReference type="InterPro" id="IPR036638">
    <property type="entry name" value="HLH_DNA-bd_sf"/>
</dbReference>
<dbReference type="GO" id="GO:0046983">
    <property type="term" value="F:protein dimerization activity"/>
    <property type="evidence" value="ECO:0007669"/>
    <property type="project" value="InterPro"/>
</dbReference>
<feature type="region of interest" description="Disordered" evidence="6">
    <location>
        <begin position="55"/>
        <end position="102"/>
    </location>
</feature>
<dbReference type="Pfam" id="PF00010">
    <property type="entry name" value="HLH"/>
    <property type="match status" value="1"/>
</dbReference>
<sequence>RLWRPSPLPSIMENLSSVECGSLSGTDVECGHRHSRCHGHQLGSRAQQYLDEEPTHLGDDLDDEEAGPDDMTADNTSGHRRNASPADCSMNRKSNKPLMEKKRRQRINRCLNELKTLVLEATKKDPSRYSKLEKADILEMTVHHVQALHRHEAAGGGRLHGTEEAKYRAGYTHCAAEVAKYLASLNDLPHDLHKKVLSHLNAIATSMSSNVNTNTTCVQNSINVMPNPAPIILVLNTTAGATVSQPPTQPIAFQDNAGNSLGVQPQVTYVTTPKYQNTSGPIQVQKQQCGLQILPTRFNNTDLTLLLPATQQVVSQRSSNRAPPSAALQASAPVLTAILTSDRNSISSSSFVQPPALSTSSEDSALGRETLDTSDSDISCSGVSTPMSSISSMGSPVPTEDSGRSSPKQASTSRTSPSLRGQIWTSDSFREDLGSSSYQSRSTSSHRQPVLAPKPTYGPWPSRSAPHDQPQKLKKNKTPPAPPAESQSMWRPWH</sequence>
<feature type="compositionally biased region" description="Low complexity" evidence="6">
    <location>
        <begin position="381"/>
        <end position="399"/>
    </location>
</feature>
<dbReference type="InterPro" id="IPR050370">
    <property type="entry name" value="HES_HEY"/>
</dbReference>
<dbReference type="SUPFAM" id="SSF47459">
    <property type="entry name" value="HLH, helix-loop-helix DNA-binding domain"/>
    <property type="match status" value="1"/>
</dbReference>
<evidence type="ECO:0000256" key="6">
    <source>
        <dbReference type="SAM" id="MobiDB-lite"/>
    </source>
</evidence>
<feature type="compositionally biased region" description="Acidic residues" evidence="6">
    <location>
        <begin position="60"/>
        <end position="72"/>
    </location>
</feature>
<protein>
    <submittedName>
        <fullName evidence="9">Uncharacterized protein</fullName>
    </submittedName>
</protein>
<dbReference type="FunFam" id="4.10.280.10:FF:000009">
    <property type="entry name" value="Transcription factor HES-1"/>
    <property type="match status" value="1"/>
</dbReference>
<feature type="compositionally biased region" description="Polar residues" evidence="6">
    <location>
        <begin position="485"/>
        <end position="494"/>
    </location>
</feature>
<dbReference type="InterPro" id="IPR003650">
    <property type="entry name" value="Orange_dom"/>
</dbReference>
<keyword evidence="5" id="KW-0539">Nucleus</keyword>
<reference evidence="9 10" key="1">
    <citation type="journal article" date="2024" name="BMC Genomics">
        <title>Genome assembly of redclaw crayfish (Cherax quadricarinatus) provides insights into its immune adaptation and hypoxia tolerance.</title>
        <authorList>
            <person name="Liu Z."/>
            <person name="Zheng J."/>
            <person name="Li H."/>
            <person name="Fang K."/>
            <person name="Wang S."/>
            <person name="He J."/>
            <person name="Zhou D."/>
            <person name="Weng S."/>
            <person name="Chi M."/>
            <person name="Gu Z."/>
            <person name="He J."/>
            <person name="Li F."/>
            <person name="Wang M."/>
        </authorList>
    </citation>
    <scope>NUCLEOTIDE SEQUENCE [LARGE SCALE GENOMIC DNA]</scope>
    <source>
        <strain evidence="9">ZL_2023a</strain>
    </source>
</reference>
<dbReference type="Gene3D" id="4.10.280.10">
    <property type="entry name" value="Helix-loop-helix DNA-binding domain"/>
    <property type="match status" value="1"/>
</dbReference>
<comment type="caution">
    <text evidence="9">The sequence shown here is derived from an EMBL/GenBank/DDBJ whole genome shotgun (WGS) entry which is preliminary data.</text>
</comment>
<dbReference type="InterPro" id="IPR011598">
    <property type="entry name" value="bHLH_dom"/>
</dbReference>
<evidence type="ECO:0000256" key="5">
    <source>
        <dbReference type="ARBA" id="ARBA00023242"/>
    </source>
</evidence>
<evidence type="ECO:0000256" key="2">
    <source>
        <dbReference type="ARBA" id="ARBA00023015"/>
    </source>
</evidence>
<keyword evidence="2" id="KW-0805">Transcription regulation</keyword>
<keyword evidence="10" id="KW-1185">Reference proteome</keyword>
<organism evidence="9 10">
    <name type="scientific">Cherax quadricarinatus</name>
    <name type="common">Australian red claw crayfish</name>
    <dbReference type="NCBI Taxonomy" id="27406"/>
    <lineage>
        <taxon>Eukaryota</taxon>
        <taxon>Metazoa</taxon>
        <taxon>Ecdysozoa</taxon>
        <taxon>Arthropoda</taxon>
        <taxon>Crustacea</taxon>
        <taxon>Multicrustacea</taxon>
        <taxon>Malacostraca</taxon>
        <taxon>Eumalacostraca</taxon>
        <taxon>Eucarida</taxon>
        <taxon>Decapoda</taxon>
        <taxon>Pleocyemata</taxon>
        <taxon>Astacidea</taxon>
        <taxon>Parastacoidea</taxon>
        <taxon>Parastacidae</taxon>
        <taxon>Cherax</taxon>
    </lineage>
</organism>
<dbReference type="GO" id="GO:1990837">
    <property type="term" value="F:sequence-specific double-stranded DNA binding"/>
    <property type="evidence" value="ECO:0007669"/>
    <property type="project" value="UniProtKB-ARBA"/>
</dbReference>
<feature type="compositionally biased region" description="Polar residues" evidence="6">
    <location>
        <begin position="346"/>
        <end position="363"/>
    </location>
</feature>
<accession>A0AAW0W0M0</accession>
<keyword evidence="3" id="KW-0238">DNA-binding</keyword>
<evidence type="ECO:0000256" key="3">
    <source>
        <dbReference type="ARBA" id="ARBA00023125"/>
    </source>
</evidence>
<comment type="subcellular location">
    <subcellularLocation>
        <location evidence="1">Nucleus</location>
    </subcellularLocation>
</comment>
<evidence type="ECO:0000259" key="8">
    <source>
        <dbReference type="PROSITE" id="PS51054"/>
    </source>
</evidence>
<evidence type="ECO:0000313" key="10">
    <source>
        <dbReference type="Proteomes" id="UP001445076"/>
    </source>
</evidence>
<dbReference type="SMART" id="SM00353">
    <property type="entry name" value="HLH"/>
    <property type="match status" value="1"/>
</dbReference>
<dbReference type="Pfam" id="PF07527">
    <property type="entry name" value="Hairy_orange"/>
    <property type="match status" value="1"/>
</dbReference>
<dbReference type="SMART" id="SM00511">
    <property type="entry name" value="ORANGE"/>
    <property type="match status" value="1"/>
</dbReference>
<gene>
    <name evidence="9" type="ORF">OTU49_012008</name>
</gene>
<feature type="domain" description="BHLH" evidence="7">
    <location>
        <begin position="91"/>
        <end position="148"/>
    </location>
</feature>
<dbReference type="GO" id="GO:0006355">
    <property type="term" value="P:regulation of DNA-templated transcription"/>
    <property type="evidence" value="ECO:0007669"/>
    <property type="project" value="InterPro"/>
</dbReference>
<evidence type="ECO:0000259" key="7">
    <source>
        <dbReference type="PROSITE" id="PS50888"/>
    </source>
</evidence>
<dbReference type="PANTHER" id="PTHR10985">
    <property type="entry name" value="BASIC HELIX-LOOP-HELIX TRANSCRIPTION FACTOR, HES-RELATED"/>
    <property type="match status" value="1"/>
</dbReference>
<evidence type="ECO:0000313" key="9">
    <source>
        <dbReference type="EMBL" id="KAK8722741.1"/>
    </source>
</evidence>